<dbReference type="AlphaFoldDB" id="A0A7S1M1G6"/>
<accession>A0A7S1M1G6</accession>
<dbReference type="EMBL" id="HBGF01024976">
    <property type="protein sequence ID" value="CAD9119470.1"/>
    <property type="molecule type" value="Transcribed_RNA"/>
</dbReference>
<organism evidence="1">
    <name type="scientific">Neobodo designis</name>
    <name type="common">Flagellated protozoan</name>
    <name type="synonym">Bodo designis</name>
    <dbReference type="NCBI Taxonomy" id="312471"/>
    <lineage>
        <taxon>Eukaryota</taxon>
        <taxon>Discoba</taxon>
        <taxon>Euglenozoa</taxon>
        <taxon>Kinetoplastea</taxon>
        <taxon>Metakinetoplastina</taxon>
        <taxon>Neobodonida</taxon>
        <taxon>Neobodo</taxon>
    </lineage>
</organism>
<protein>
    <recommendedName>
        <fullName evidence="2">COMM domain-containing protein</fullName>
    </recommendedName>
</protein>
<sequence>MVMQLGTPADAAESATAAVALLLSQSRSRAKRNAATHAVDELATLFANAARDGTPAAAVGSSVAATNGDEVGAAVAGVYSEAQSALTQRAQELAAGDCRYAGASWEVLHQMGDRSSVPELPCRSLTQVRLRIDTARHPVVANLTVEQLHALQEELHRAVAAVDRVAKQ</sequence>
<proteinExistence type="predicted"/>
<reference evidence="1" key="1">
    <citation type="submission" date="2021-01" db="EMBL/GenBank/DDBJ databases">
        <authorList>
            <person name="Corre E."/>
            <person name="Pelletier E."/>
            <person name="Niang G."/>
            <person name="Scheremetjew M."/>
            <person name="Finn R."/>
            <person name="Kale V."/>
            <person name="Holt S."/>
            <person name="Cochrane G."/>
            <person name="Meng A."/>
            <person name="Brown T."/>
            <person name="Cohen L."/>
        </authorList>
    </citation>
    <scope>NUCLEOTIDE SEQUENCE</scope>
    <source>
        <strain evidence="1">CCAP 1951/1</strain>
    </source>
</reference>
<evidence type="ECO:0000313" key="1">
    <source>
        <dbReference type="EMBL" id="CAD9119470.1"/>
    </source>
</evidence>
<gene>
    <name evidence="1" type="ORF">NDES1114_LOCUS16560</name>
</gene>
<evidence type="ECO:0008006" key="2">
    <source>
        <dbReference type="Google" id="ProtNLM"/>
    </source>
</evidence>
<name>A0A7S1M1G6_NEODS</name>